<proteinExistence type="predicted"/>
<feature type="region of interest" description="Disordered" evidence="1">
    <location>
        <begin position="1627"/>
        <end position="1682"/>
    </location>
</feature>
<feature type="region of interest" description="Disordered" evidence="1">
    <location>
        <begin position="240"/>
        <end position="272"/>
    </location>
</feature>
<dbReference type="GO" id="GO:0009190">
    <property type="term" value="P:cyclic nucleotide biosynthetic process"/>
    <property type="evidence" value="ECO:0007669"/>
    <property type="project" value="InterPro"/>
</dbReference>
<feature type="domain" description="Guanylate cyclase" evidence="2">
    <location>
        <begin position="1252"/>
        <end position="1390"/>
    </location>
</feature>
<name>A0A8J4CRS8_9CHLO</name>
<reference evidence="3" key="1">
    <citation type="journal article" date="2021" name="Proc. Natl. Acad. Sci. U.S.A.">
        <title>Three genomes in the algal genus Volvox reveal the fate of a haploid sex-determining region after a transition to homothallism.</title>
        <authorList>
            <person name="Yamamoto K."/>
            <person name="Hamaji T."/>
            <person name="Kawai-Toyooka H."/>
            <person name="Matsuzaki R."/>
            <person name="Takahashi F."/>
            <person name="Nishimura Y."/>
            <person name="Kawachi M."/>
            <person name="Noguchi H."/>
            <person name="Minakuchi Y."/>
            <person name="Umen J.G."/>
            <person name="Toyoda A."/>
            <person name="Nozaki H."/>
        </authorList>
    </citation>
    <scope>NUCLEOTIDE SEQUENCE</scope>
    <source>
        <strain evidence="3">NIES-3786</strain>
    </source>
</reference>
<evidence type="ECO:0000259" key="2">
    <source>
        <dbReference type="PROSITE" id="PS50125"/>
    </source>
</evidence>
<evidence type="ECO:0000256" key="1">
    <source>
        <dbReference type="SAM" id="MobiDB-lite"/>
    </source>
</evidence>
<feature type="region of interest" description="Disordered" evidence="1">
    <location>
        <begin position="673"/>
        <end position="706"/>
    </location>
</feature>
<protein>
    <recommendedName>
        <fullName evidence="2">Guanylate cyclase domain-containing protein</fullName>
    </recommendedName>
</protein>
<feature type="region of interest" description="Disordered" evidence="1">
    <location>
        <begin position="831"/>
        <end position="904"/>
    </location>
</feature>
<dbReference type="Proteomes" id="UP000747110">
    <property type="component" value="Unassembled WGS sequence"/>
</dbReference>
<feature type="compositionally biased region" description="Low complexity" evidence="1">
    <location>
        <begin position="170"/>
        <end position="184"/>
    </location>
</feature>
<dbReference type="OrthoDB" id="2021138at2759"/>
<feature type="compositionally biased region" description="Gly residues" evidence="1">
    <location>
        <begin position="1638"/>
        <end position="1652"/>
    </location>
</feature>
<feature type="region of interest" description="Disordered" evidence="1">
    <location>
        <begin position="1443"/>
        <end position="1478"/>
    </location>
</feature>
<feature type="compositionally biased region" description="Polar residues" evidence="1">
    <location>
        <begin position="1446"/>
        <end position="1455"/>
    </location>
</feature>
<organism evidence="3 4">
    <name type="scientific">Volvox reticuliferus</name>
    <dbReference type="NCBI Taxonomy" id="1737510"/>
    <lineage>
        <taxon>Eukaryota</taxon>
        <taxon>Viridiplantae</taxon>
        <taxon>Chlorophyta</taxon>
        <taxon>core chlorophytes</taxon>
        <taxon>Chlorophyceae</taxon>
        <taxon>CS clade</taxon>
        <taxon>Chlamydomonadales</taxon>
        <taxon>Volvocaceae</taxon>
        <taxon>Volvox</taxon>
    </lineage>
</organism>
<dbReference type="SMART" id="SM00044">
    <property type="entry name" value="CYCc"/>
    <property type="match status" value="1"/>
</dbReference>
<keyword evidence="4" id="KW-1185">Reference proteome</keyword>
<gene>
    <name evidence="3" type="ORF">Vretifemale_15418</name>
</gene>
<feature type="compositionally biased region" description="Pro residues" evidence="1">
    <location>
        <begin position="1115"/>
        <end position="1127"/>
    </location>
</feature>
<feature type="compositionally biased region" description="Pro residues" evidence="1">
    <location>
        <begin position="485"/>
        <end position="501"/>
    </location>
</feature>
<feature type="non-terminal residue" evidence="3">
    <location>
        <position position="1"/>
    </location>
</feature>
<feature type="compositionally biased region" description="Polar residues" evidence="1">
    <location>
        <begin position="687"/>
        <end position="696"/>
    </location>
</feature>
<feature type="compositionally biased region" description="Low complexity" evidence="1">
    <location>
        <begin position="502"/>
        <end position="511"/>
    </location>
</feature>
<dbReference type="GO" id="GO:0035556">
    <property type="term" value="P:intracellular signal transduction"/>
    <property type="evidence" value="ECO:0007669"/>
    <property type="project" value="InterPro"/>
</dbReference>
<comment type="caution">
    <text evidence="3">The sequence shown here is derived from an EMBL/GenBank/DDBJ whole genome shotgun (WGS) entry which is preliminary data.</text>
</comment>
<dbReference type="EMBL" id="BNCP01000039">
    <property type="protein sequence ID" value="GIL87340.1"/>
    <property type="molecule type" value="Genomic_DNA"/>
</dbReference>
<sequence>GAALGAVSAALLAAGPSRLRGLGPSPTSALGLSAAAVGPAMPQSGTLLPEDAAGPVHGGCHRSENSGDDRGRVMYACEARKNHTASVPAGGSNGGGIAATAAAGSESFSFAPLIRESSLNPSICTADLDGHVRNFGFGVSNGWGGGATAASCATAPVHTVPSRQLSAPPSVSFRSRGVRRSTSFNLRSREGFPTVSPARDYPTASGDSGGGGNRNGGDDDCGRSYQGAVDLPPRYAARSLPHQQDASPQDCEHPLGDEPPGPTSLLSFAAAPPPGAVETMYNKVRRCLSEKRRSANSTAEPPQQQPAPGVWGVVGSGGGGIGMESPLANGTPGAVTLGFPWREGAGLRAALMQSHTHAPTYPYNHHHYYQHQHHFPSGVAGGHAPVHRLASSTVASANNSPLPIPYAPSSHSTEYAVVSGSGAAASAGTGEAGSEEDRGAAAAVAPEAPSGAVHLRSGVTATATATATTAAAAAALAATSTARLDPPPDGGGVMPSPPSLPSPIHSSQVLSGSGGGPPAGWCGELGSIPGRLTSLLSVAGGSVVSRGNESLTLALPIGHGGVAGGGAGGGGLTGRLSVAQLAGHLMLGSFRGRGSNLNSGAGSAATESYIHGGIAGAAPAAADAAIAAVPVAAPAVIAASPAPPSHSFGGFSGAVGGSGGSVGAADSFATATASAGLSGPGRGPLPQRSSHTATHTGNGSSASGGGVSGSGLWRSAYSNLSAADLDAASGFSAAAIGRRRGVQVPGQTLWPNATYAASDIGGSAGRGSRTSLPVLWQDPNVGIGGAASVPLVGVALLPPARSSGEGLVLMLRSAMALEVSGSFANMTAKEARDMANEDVPERAEEGPDGARGPPSAQESEEKPSAAVEPDAKSGTPSGVIDKTGRAGSSALIGPQNSLEQHDGPSVRIMAAVHESSSRRLSYMRPFQASIASDGRTVGGQGIIRRMRFLPTHGSSGNTTWERPSSYPKRFFSASSSTATDFQAKSDIDETPIIDENSTSAVLATVMQVEAAAAAPPKPAPSPCVGLSVSLGFTTSERRVQSRRRSALDVRATTAASTPATVDDDVPRSAVSLNMLGDRIKSMRSLAKLHKGVAAISKGKLPVALVQSTATAADGCPPPPSPSPPPWHPGGSVSLPTSGGQPAIENSKSPASPLYRSHSKKVARSRTSSHALVVIDMGIHRLQLPALGPAYGDVYDGVQVIQLLPAHLKHRAAYQPPLKSQEQLAPGFFDAPGAAQALMPYPPSQPPSFPRLSLMFIQPAGYSTVANANLEVAERSGAVFCGAVREVLQMYGAYECQEYECTFMVACSGPRVAAEAGLALQEWLLQADWPTDLFELSSGRLALGPGGRPLLRGFRAKVGIFTGVPLSVVPHATTGRADYFGAMVNRAARLMAGAKAGQVLMDKVAGLEVLREWRQVAADAAAAAAAMSAHLSPPSVATNVAAAALHPQQQPRSQSRLFGDEVSVSSVARGDGPSEGIPPEAALLSFTAGLLPLSLGAAEDMPPPPPTGEVPQYITAAIPRASSPPLPLPPTPPTPSDIGPVAAATAVAISTDPAATTPFATAATPTAATAVASTNAATATITIAATPSDATAATSTAGVAPAAGSSRLIPLVHTLDSGAQPPAIPGFTVSPATTRVPAGGTGTDTGTGTGTGSGPVSAGSRVESGPGTGTGNSAPPPPSAPGAAAAAVAGSGVLIYEHYLAALAAGALASSARAVVSPAQVQVVDLGMYKFKGLPDGQAVLAVQLKSAWASAAIATGGVGDG</sequence>
<accession>A0A8J4CRS8</accession>
<feature type="region of interest" description="Disordered" evidence="1">
    <location>
        <begin position="159"/>
        <end position="228"/>
    </location>
</feature>
<dbReference type="InterPro" id="IPR001054">
    <property type="entry name" value="A/G_cyclase"/>
</dbReference>
<dbReference type="Gene3D" id="3.30.70.1230">
    <property type="entry name" value="Nucleotide cyclase"/>
    <property type="match status" value="1"/>
</dbReference>
<feature type="region of interest" description="Disordered" evidence="1">
    <location>
        <begin position="1110"/>
        <end position="1162"/>
    </location>
</feature>
<feature type="compositionally biased region" description="Polar residues" evidence="1">
    <location>
        <begin position="1133"/>
        <end position="1149"/>
    </location>
</feature>
<evidence type="ECO:0000313" key="4">
    <source>
        <dbReference type="Proteomes" id="UP000747110"/>
    </source>
</evidence>
<feature type="non-terminal residue" evidence="3">
    <location>
        <position position="1761"/>
    </location>
</feature>
<evidence type="ECO:0000313" key="3">
    <source>
        <dbReference type="EMBL" id="GIL87340.1"/>
    </source>
</evidence>
<dbReference type="PROSITE" id="PS50125">
    <property type="entry name" value="GUANYLATE_CYCLASE_2"/>
    <property type="match status" value="1"/>
</dbReference>
<feature type="compositionally biased region" description="Basic and acidic residues" evidence="1">
    <location>
        <begin position="831"/>
        <end position="845"/>
    </location>
</feature>
<dbReference type="InterPro" id="IPR029787">
    <property type="entry name" value="Nucleotide_cyclase"/>
</dbReference>
<feature type="region of interest" description="Disordered" evidence="1">
    <location>
        <begin position="290"/>
        <end position="310"/>
    </location>
</feature>
<feature type="region of interest" description="Disordered" evidence="1">
    <location>
        <begin position="481"/>
        <end position="522"/>
    </location>
</feature>
<dbReference type="SUPFAM" id="SSF55073">
    <property type="entry name" value="Nucleotide cyclase"/>
    <property type="match status" value="1"/>
</dbReference>